<gene>
    <name evidence="1" type="ORF">AVEN_218170_1</name>
</gene>
<comment type="caution">
    <text evidence="1">The sequence shown here is derived from an EMBL/GenBank/DDBJ whole genome shotgun (WGS) entry which is preliminary data.</text>
</comment>
<reference evidence="1 2" key="1">
    <citation type="journal article" date="2019" name="Sci. Rep.">
        <title>Orb-weaving spider Araneus ventricosus genome elucidates the spidroin gene catalogue.</title>
        <authorList>
            <person name="Kono N."/>
            <person name="Nakamura H."/>
            <person name="Ohtoshi R."/>
            <person name="Moran D.A.P."/>
            <person name="Shinohara A."/>
            <person name="Yoshida Y."/>
            <person name="Fujiwara M."/>
            <person name="Mori M."/>
            <person name="Tomita M."/>
            <person name="Arakawa K."/>
        </authorList>
    </citation>
    <scope>NUCLEOTIDE SEQUENCE [LARGE SCALE GENOMIC DNA]</scope>
</reference>
<accession>A0A4Y2FTW4</accession>
<evidence type="ECO:0000313" key="2">
    <source>
        <dbReference type="Proteomes" id="UP000499080"/>
    </source>
</evidence>
<dbReference type="EMBL" id="BGPR01001052">
    <property type="protein sequence ID" value="GBM44026.1"/>
    <property type="molecule type" value="Genomic_DNA"/>
</dbReference>
<organism evidence="1 2">
    <name type="scientific">Araneus ventricosus</name>
    <name type="common">Orbweaver spider</name>
    <name type="synonym">Epeira ventricosa</name>
    <dbReference type="NCBI Taxonomy" id="182803"/>
    <lineage>
        <taxon>Eukaryota</taxon>
        <taxon>Metazoa</taxon>
        <taxon>Ecdysozoa</taxon>
        <taxon>Arthropoda</taxon>
        <taxon>Chelicerata</taxon>
        <taxon>Arachnida</taxon>
        <taxon>Araneae</taxon>
        <taxon>Araneomorphae</taxon>
        <taxon>Entelegynae</taxon>
        <taxon>Araneoidea</taxon>
        <taxon>Araneidae</taxon>
        <taxon>Araneus</taxon>
    </lineage>
</organism>
<sequence>MWCPICSARTPLFCRLPRFGLCVYVSSRLGRDCDHWVMIRLFSKIAGALLFAEPSVVGLPLCTQSFSILYSVCHFATLCRLTTLSPKTSTP</sequence>
<proteinExistence type="predicted"/>
<dbReference type="AlphaFoldDB" id="A0A4Y2FTW4"/>
<name>A0A4Y2FTW4_ARAVE</name>
<protein>
    <submittedName>
        <fullName evidence="1">Uncharacterized protein</fullName>
    </submittedName>
</protein>
<keyword evidence="2" id="KW-1185">Reference proteome</keyword>
<dbReference type="Proteomes" id="UP000499080">
    <property type="component" value="Unassembled WGS sequence"/>
</dbReference>
<evidence type="ECO:0000313" key="1">
    <source>
        <dbReference type="EMBL" id="GBM44026.1"/>
    </source>
</evidence>